<gene>
    <name evidence="5" type="ORF">ACFS5P_05615</name>
</gene>
<name>A0ABW5ZG78_9BACL</name>
<dbReference type="PANTHER" id="PTHR37829:SF3">
    <property type="entry name" value="PROTEIN JAYE-RELATED"/>
    <property type="match status" value="1"/>
</dbReference>
<protein>
    <submittedName>
        <fullName evidence="5">Baseplate J/gp47 family protein</fullName>
    </submittedName>
</protein>
<comment type="similarity">
    <text evidence="1">Belongs to the Mu gp47/PBSX XkdT family.</text>
</comment>
<feature type="domain" description="Baseplate J-like C-terminal" evidence="4">
    <location>
        <begin position="265"/>
        <end position="349"/>
    </location>
</feature>
<dbReference type="InterPro" id="IPR006949">
    <property type="entry name" value="Barrel_Baseplate_J-like"/>
</dbReference>
<dbReference type="PANTHER" id="PTHR37829">
    <property type="entry name" value="PHAGE-LIKE ELEMENT PBSX PROTEIN XKDT"/>
    <property type="match status" value="1"/>
</dbReference>
<feature type="domain" description="Baseplate J-like central" evidence="3">
    <location>
        <begin position="180"/>
        <end position="259"/>
    </location>
</feature>
<comment type="caution">
    <text evidence="5">The sequence shown here is derived from an EMBL/GenBank/DDBJ whole genome shotgun (WGS) entry which is preliminary data.</text>
</comment>
<feature type="domain" description="Baseplate protein J-like barrel" evidence="2">
    <location>
        <begin position="85"/>
        <end position="159"/>
    </location>
</feature>
<evidence type="ECO:0000256" key="1">
    <source>
        <dbReference type="ARBA" id="ARBA00038087"/>
    </source>
</evidence>
<accession>A0ABW5ZG78</accession>
<reference evidence="6" key="1">
    <citation type="journal article" date="2019" name="Int. J. Syst. Evol. Microbiol.">
        <title>The Global Catalogue of Microorganisms (GCM) 10K type strain sequencing project: providing services to taxonomists for standard genome sequencing and annotation.</title>
        <authorList>
            <consortium name="The Broad Institute Genomics Platform"/>
            <consortium name="The Broad Institute Genome Sequencing Center for Infectious Disease"/>
            <person name="Wu L."/>
            <person name="Ma J."/>
        </authorList>
    </citation>
    <scope>NUCLEOTIDE SEQUENCE [LARGE SCALE GENOMIC DNA]</scope>
    <source>
        <strain evidence="6">KCTC 13528</strain>
    </source>
</reference>
<dbReference type="Pfam" id="PF26078">
    <property type="entry name" value="Baseplate_J_M"/>
    <property type="match status" value="1"/>
</dbReference>
<evidence type="ECO:0000313" key="5">
    <source>
        <dbReference type="EMBL" id="MFD2911345.1"/>
    </source>
</evidence>
<dbReference type="RefSeq" id="WP_204727892.1">
    <property type="nucleotide sequence ID" value="NZ_JAFBDK010000001.1"/>
</dbReference>
<dbReference type="InterPro" id="IPR058530">
    <property type="entry name" value="Baseplate_J-like_C"/>
</dbReference>
<proteinExistence type="inferred from homology"/>
<evidence type="ECO:0000259" key="2">
    <source>
        <dbReference type="Pfam" id="PF04865"/>
    </source>
</evidence>
<dbReference type="EMBL" id="JBHUPG010000008">
    <property type="protein sequence ID" value="MFD2911345.1"/>
    <property type="molecule type" value="Genomic_DNA"/>
</dbReference>
<dbReference type="Pfam" id="PF04865">
    <property type="entry name" value="Baseplate_J"/>
    <property type="match status" value="1"/>
</dbReference>
<organism evidence="5 6">
    <name type="scientific">Jeotgalibacillus terrae</name>
    <dbReference type="NCBI Taxonomy" id="587735"/>
    <lineage>
        <taxon>Bacteria</taxon>
        <taxon>Bacillati</taxon>
        <taxon>Bacillota</taxon>
        <taxon>Bacilli</taxon>
        <taxon>Bacillales</taxon>
        <taxon>Caryophanaceae</taxon>
        <taxon>Jeotgalibacillus</taxon>
    </lineage>
</organism>
<dbReference type="InterPro" id="IPR058531">
    <property type="entry name" value="Baseplate_J_M"/>
</dbReference>
<dbReference type="InterPro" id="IPR052399">
    <property type="entry name" value="Phage_Baseplate_Assmbl_Protein"/>
</dbReference>
<evidence type="ECO:0000259" key="3">
    <source>
        <dbReference type="Pfam" id="PF26078"/>
    </source>
</evidence>
<evidence type="ECO:0000259" key="4">
    <source>
        <dbReference type="Pfam" id="PF26079"/>
    </source>
</evidence>
<keyword evidence="6" id="KW-1185">Reference proteome</keyword>
<evidence type="ECO:0000313" key="6">
    <source>
        <dbReference type="Proteomes" id="UP001597561"/>
    </source>
</evidence>
<dbReference type="Proteomes" id="UP001597561">
    <property type="component" value="Unassembled WGS sequence"/>
</dbReference>
<sequence>MDRQEIHDNMLSEISDQYDKRVGTFTFDMTKPVSIELEKAYQENEAVSEKLDIENLSGEELAARIKERTGVERRTATFAIGIVEATGNGTINEGDLFETDAGIQFEATETVTVAGTADVPVRALVAGENGVVPADQITSMPVTLDNINSVTNPEPTYDGFEAESDADILQRYYDRIRTPATSGNRYHYMNWAKEVQGVGDARVFPLWNGDNTVKVVIIDSNRVPASVAIVEDVQEYIDPGITGLGDGAAPIGAFATVVSATGVDIDLSFTLTTNEGFTEQQALDEITDNVTAHLRDIAFQQDFVSYAQIGSIIINSNAVADYTGLTVNSGTVNIDVAEDEVAVMGVISLV</sequence>
<dbReference type="Pfam" id="PF26079">
    <property type="entry name" value="Baseplate_J_C"/>
    <property type="match status" value="1"/>
</dbReference>